<dbReference type="Proteomes" id="UP000275408">
    <property type="component" value="Unassembled WGS sequence"/>
</dbReference>
<reference evidence="2 3" key="1">
    <citation type="journal article" date="2018" name="Sci. Rep.">
        <title>Comparative analysis of the Pocillopora damicornis genome highlights role of immune system in coral evolution.</title>
        <authorList>
            <person name="Cunning R."/>
            <person name="Bay R.A."/>
            <person name="Gillette P."/>
            <person name="Baker A.C."/>
            <person name="Traylor-Knowles N."/>
        </authorList>
    </citation>
    <scope>NUCLEOTIDE SEQUENCE [LARGE SCALE GENOMIC DNA]</scope>
    <source>
        <strain evidence="2">RSMAS</strain>
        <tissue evidence="2">Whole animal</tissue>
    </source>
</reference>
<dbReference type="EMBL" id="RCHS01000546">
    <property type="protein sequence ID" value="RMX58073.1"/>
    <property type="molecule type" value="Genomic_DNA"/>
</dbReference>
<dbReference type="AlphaFoldDB" id="A0A3M6UWH3"/>
<evidence type="ECO:0000313" key="3">
    <source>
        <dbReference type="Proteomes" id="UP000275408"/>
    </source>
</evidence>
<gene>
    <name evidence="2" type="ORF">pdam_00013835</name>
</gene>
<evidence type="ECO:0000313" key="2">
    <source>
        <dbReference type="EMBL" id="RMX58073.1"/>
    </source>
</evidence>
<keyword evidence="3" id="KW-1185">Reference proteome</keyword>
<feature type="region of interest" description="Disordered" evidence="1">
    <location>
        <begin position="332"/>
        <end position="364"/>
    </location>
</feature>
<organism evidence="2 3">
    <name type="scientific">Pocillopora damicornis</name>
    <name type="common">Cauliflower coral</name>
    <name type="synonym">Millepora damicornis</name>
    <dbReference type="NCBI Taxonomy" id="46731"/>
    <lineage>
        <taxon>Eukaryota</taxon>
        <taxon>Metazoa</taxon>
        <taxon>Cnidaria</taxon>
        <taxon>Anthozoa</taxon>
        <taxon>Hexacorallia</taxon>
        <taxon>Scleractinia</taxon>
        <taxon>Astrocoeniina</taxon>
        <taxon>Pocilloporidae</taxon>
        <taxon>Pocillopora</taxon>
    </lineage>
</organism>
<sequence length="392" mass="44662">MIMGFRGQDITVTSRVNMRAYANRGDTQRSYPWEREKRVELSHSWGGEAWDKDYKSDKTHLMNGFTQPQGPSCKKYISVVSEGNYFIASKAPLPDRIELRMCGTTGFGQNKRTLSIPDLYRVKMKPIPEVFEDTIDAVQVRREEVQLEGACPLHSHSPRSGSLKEMYVSQYTHHFDPSEPRSHIAGWKVDIEPNGIPHRRSRMCVLNNPVVSGSRKRPERPKSAPPTLAYEFDTFSEDIEDDRLSCATLPNFHQDFNGPTRSTEDLSIRLKDLIVDAQPPDYPNDDSSFGYDPSDDTSETSSAFYQDQGSYRKRDPARFSYSRPRLLRLGPDFPGVRNLEKMRRKRQSMGSSSTGSLSSSPSPSRGEYGFFVALTSKDQIPQQKHGRYYSMT</sequence>
<proteinExistence type="predicted"/>
<comment type="caution">
    <text evidence="2">The sequence shown here is derived from an EMBL/GenBank/DDBJ whole genome shotgun (WGS) entry which is preliminary data.</text>
</comment>
<feature type="compositionally biased region" description="Low complexity" evidence="1">
    <location>
        <begin position="348"/>
        <end position="364"/>
    </location>
</feature>
<dbReference type="OrthoDB" id="5959702at2759"/>
<protein>
    <submittedName>
        <fullName evidence="2">Uncharacterized protein</fullName>
    </submittedName>
</protein>
<evidence type="ECO:0000256" key="1">
    <source>
        <dbReference type="SAM" id="MobiDB-lite"/>
    </source>
</evidence>
<feature type="compositionally biased region" description="Polar residues" evidence="1">
    <location>
        <begin position="299"/>
        <end position="309"/>
    </location>
</feature>
<accession>A0A3M6UWH3</accession>
<name>A0A3M6UWH3_POCDA</name>
<feature type="region of interest" description="Disordered" evidence="1">
    <location>
        <begin position="276"/>
        <end position="317"/>
    </location>
</feature>